<comment type="similarity">
    <text evidence="1">Belongs to the PC-esterase family.</text>
</comment>
<evidence type="ECO:0000256" key="1">
    <source>
        <dbReference type="ARBA" id="ARBA00037957"/>
    </source>
</evidence>
<name>A0AAN7VEU0_9COLE</name>
<accession>A0AAN7VEU0</accession>
<dbReference type="PANTHER" id="PTHR14469:SF0">
    <property type="entry name" value="FAMILY WITH SEQUENCE SIMILARITY 113"/>
    <property type="match status" value="1"/>
</dbReference>
<dbReference type="Gene3D" id="3.40.50.1110">
    <property type="entry name" value="SGNH hydrolase"/>
    <property type="match status" value="1"/>
</dbReference>
<dbReference type="Proteomes" id="UP001329430">
    <property type="component" value="Chromosome 4"/>
</dbReference>
<keyword evidence="4" id="KW-1185">Reference proteome</keyword>
<gene>
    <name evidence="3" type="ORF">RI129_006159</name>
</gene>
<dbReference type="SUPFAM" id="SSF52266">
    <property type="entry name" value="SGNH hydrolase"/>
    <property type="match status" value="1"/>
</dbReference>
<sequence>MSSDLFSSQTTKNLLDGKFIYFFGDSNIRAIYKDLLWLIEYGRLIPDDRLKKKNEESHANDIRTSNGELHNGCDYDERREYLENCIIKFQFITRLYQQDFVDKIYNFSINPDIIVINSCVWDLTRWGSTDSVEKFKTRIHETFKLFRTVIPTTRIIWVATLPPAFKSRGGFLTKDIEFMRNMLPWHIAYANQYVANVARSYSIDYLDVHYYFQFLLNYHAPDGIHWDPKSVRYMTNFLLTHICLSWNETPPGIVALDSIFVSKSYFVTQKQEVNNNKKLDPAPFRNISNNRSKRNRKQRRNFKKMKQAVNVGNTSNSAPWNFLYENQTNFFRL</sequence>
<comment type="caution">
    <text evidence="3">The sequence shown here is derived from an EMBL/GenBank/DDBJ whole genome shotgun (WGS) entry which is preliminary data.</text>
</comment>
<dbReference type="InterPro" id="IPR036514">
    <property type="entry name" value="SGNH_hydro_sf"/>
</dbReference>
<dbReference type="AlphaFoldDB" id="A0AAN7VEU0"/>
<evidence type="ECO:0000256" key="2">
    <source>
        <dbReference type="SAM" id="MobiDB-lite"/>
    </source>
</evidence>
<proteinExistence type="inferred from homology"/>
<dbReference type="PANTHER" id="PTHR14469">
    <property type="entry name" value="SARCOMA ANTIGEN NY-SAR-23"/>
    <property type="match status" value="1"/>
</dbReference>
<evidence type="ECO:0000313" key="3">
    <source>
        <dbReference type="EMBL" id="KAK5644859.1"/>
    </source>
</evidence>
<evidence type="ECO:0000313" key="4">
    <source>
        <dbReference type="Proteomes" id="UP001329430"/>
    </source>
</evidence>
<dbReference type="EMBL" id="JAVRBK010000004">
    <property type="protein sequence ID" value="KAK5644859.1"/>
    <property type="molecule type" value="Genomic_DNA"/>
</dbReference>
<reference evidence="3 4" key="1">
    <citation type="journal article" date="2024" name="Insects">
        <title>An Improved Chromosome-Level Genome Assembly of the Firefly Pyrocoelia pectoralis.</title>
        <authorList>
            <person name="Fu X."/>
            <person name="Meyer-Rochow V.B."/>
            <person name="Ballantyne L."/>
            <person name="Zhu X."/>
        </authorList>
    </citation>
    <scope>NUCLEOTIDE SEQUENCE [LARGE SCALE GENOMIC DNA]</scope>
    <source>
        <strain evidence="3">XCY_ONT2</strain>
    </source>
</reference>
<feature type="region of interest" description="Disordered" evidence="2">
    <location>
        <begin position="277"/>
        <end position="299"/>
    </location>
</feature>
<organism evidence="3 4">
    <name type="scientific">Pyrocoelia pectoralis</name>
    <dbReference type="NCBI Taxonomy" id="417401"/>
    <lineage>
        <taxon>Eukaryota</taxon>
        <taxon>Metazoa</taxon>
        <taxon>Ecdysozoa</taxon>
        <taxon>Arthropoda</taxon>
        <taxon>Hexapoda</taxon>
        <taxon>Insecta</taxon>
        <taxon>Pterygota</taxon>
        <taxon>Neoptera</taxon>
        <taxon>Endopterygota</taxon>
        <taxon>Coleoptera</taxon>
        <taxon>Polyphaga</taxon>
        <taxon>Elateriformia</taxon>
        <taxon>Elateroidea</taxon>
        <taxon>Lampyridae</taxon>
        <taxon>Lampyrinae</taxon>
        <taxon>Pyrocoelia</taxon>
    </lineage>
</organism>
<protein>
    <submittedName>
        <fullName evidence="3">Uncharacterized protein</fullName>
    </submittedName>
</protein>